<keyword evidence="2" id="KW-1185">Reference proteome</keyword>
<comment type="caution">
    <text evidence="1">The sequence shown here is derived from an EMBL/GenBank/DDBJ whole genome shotgun (WGS) entry which is preliminary data.</text>
</comment>
<sequence length="44" mass="5441">MYHQRAYFNVFRQFCKTIRRNQILNLAFKPSFAMYKIESTHEVL</sequence>
<reference evidence="1 2" key="1">
    <citation type="submission" date="2020-07" db="EMBL/GenBank/DDBJ databases">
        <title>Genomic Encyclopedia of Type Strains, Phase IV (KMG-IV): sequencing the most valuable type-strain genomes for metagenomic binning, comparative biology and taxonomic classification.</title>
        <authorList>
            <person name="Goeker M."/>
        </authorList>
    </citation>
    <scope>NUCLEOTIDE SEQUENCE [LARGE SCALE GENOMIC DNA]</scope>
    <source>
        <strain evidence="1 2">DSM 23697</strain>
    </source>
</reference>
<dbReference type="EMBL" id="JACCCY010000005">
    <property type="protein sequence ID" value="NYI50908.1"/>
    <property type="molecule type" value="Genomic_DNA"/>
</dbReference>
<gene>
    <name evidence="1" type="ORF">F5613_003075</name>
</gene>
<evidence type="ECO:0000313" key="2">
    <source>
        <dbReference type="Proteomes" id="UP000574332"/>
    </source>
</evidence>
<name>A0A8E2A3U7_9PORP</name>
<dbReference type="AlphaFoldDB" id="A0A8E2A3U7"/>
<organism evidence="1 2">
    <name type="scientific">Macellibacteroides fermentans</name>
    <dbReference type="NCBI Taxonomy" id="879969"/>
    <lineage>
        <taxon>Bacteria</taxon>
        <taxon>Pseudomonadati</taxon>
        <taxon>Bacteroidota</taxon>
        <taxon>Bacteroidia</taxon>
        <taxon>Bacteroidales</taxon>
        <taxon>Porphyromonadaceae</taxon>
        <taxon>Macellibacteroides</taxon>
    </lineage>
</organism>
<evidence type="ECO:0000313" key="1">
    <source>
        <dbReference type="EMBL" id="NYI50908.1"/>
    </source>
</evidence>
<protein>
    <submittedName>
        <fullName evidence="1">Uncharacterized protein</fullName>
    </submittedName>
</protein>
<dbReference type="Proteomes" id="UP000574332">
    <property type="component" value="Unassembled WGS sequence"/>
</dbReference>
<accession>A0A8E2A3U7</accession>
<proteinExistence type="predicted"/>